<keyword evidence="5 10" id="KW-0949">S-adenosyl-L-methionine</keyword>
<dbReference type="InterPro" id="IPR056744">
    <property type="entry name" value="TRM5/TYW2-like_N"/>
</dbReference>
<dbReference type="GO" id="GO:0005759">
    <property type="term" value="C:mitochondrial matrix"/>
    <property type="evidence" value="ECO:0007669"/>
    <property type="project" value="UniProtKB-SubCell"/>
</dbReference>
<dbReference type="PANTHER" id="PTHR23245:SF36">
    <property type="entry name" value="TRNA (GUANINE(37)-N1)-METHYLTRANSFERASE"/>
    <property type="match status" value="1"/>
</dbReference>
<name>A0A0L0NS17_CANAR</name>
<accession>A0A0L0NS17</accession>
<organism evidence="12 13">
    <name type="scientific">Candidozyma auris</name>
    <name type="common">Yeast</name>
    <name type="synonym">Candida auris</name>
    <dbReference type="NCBI Taxonomy" id="498019"/>
    <lineage>
        <taxon>Eukaryota</taxon>
        <taxon>Fungi</taxon>
        <taxon>Dikarya</taxon>
        <taxon>Ascomycota</taxon>
        <taxon>Saccharomycotina</taxon>
        <taxon>Pichiomycetes</taxon>
        <taxon>Metschnikowiaceae</taxon>
        <taxon>Candidozyma</taxon>
    </lineage>
</organism>
<evidence type="ECO:0000256" key="2">
    <source>
        <dbReference type="ARBA" id="ARBA00022490"/>
    </source>
</evidence>
<evidence type="ECO:0000256" key="4">
    <source>
        <dbReference type="ARBA" id="ARBA00022679"/>
    </source>
</evidence>
<evidence type="ECO:0000256" key="10">
    <source>
        <dbReference type="HAMAP-Rule" id="MF_03152"/>
    </source>
</evidence>
<dbReference type="GO" id="GO:0070901">
    <property type="term" value="P:mitochondrial tRNA methylation"/>
    <property type="evidence" value="ECO:0007669"/>
    <property type="project" value="UniProtKB-ARBA"/>
</dbReference>
<evidence type="ECO:0000256" key="9">
    <source>
        <dbReference type="ARBA" id="ARBA00047783"/>
    </source>
</evidence>
<evidence type="ECO:0000256" key="7">
    <source>
        <dbReference type="ARBA" id="ARBA00023128"/>
    </source>
</evidence>
<keyword evidence="2 10" id="KW-0963">Cytoplasm</keyword>
<sequence>MSEKFLCPVARGMKKLDRDFFKKDVNLLIAKLSNPKAIGEFVRICKNYVLNVPHLKHIITFENTKAVIFKDDIDDINTYRKTLPQNVLDFIDHHNIQILPYKLVLDYSFWKADDILQAILPESLLSESPSGYAQAGHIAHMNLRNEFKPYGAIIGQIILDKNPTIKTVVDKLDTISNEYRVFDMKLLAGENNFITEQHESGCRFRFDFSKTFWNSRLSTEHERLIASFKQGEVVGDVFAGVGPFSVPAGKKGVIVLANDLNPESHKYLVENAKLNNVLGSIKSFNLDGREFIRQSPRFLMEWKNKVGSIDLAKNIKRRRLLPESKKLHLREDVVEAVPIPNFISHYVMNLPGTSLEYLNEFVGLYSRDSEVLKLVNSDDTFKLPIVSVHCFEKFSPDEPEPSSRELHERVHARIVKEIGFPLPIESFNFHLVRKVAPTKPMFCVTFQLPEDVVFKK</sequence>
<dbReference type="SUPFAM" id="SSF53335">
    <property type="entry name" value="S-adenosyl-L-methionine-dependent methyltransferases"/>
    <property type="match status" value="1"/>
</dbReference>
<dbReference type="AlphaFoldDB" id="A0A0L0NS17"/>
<comment type="function">
    <text evidence="10">Specifically methylates the N1 position of guanosine-37 in various cytoplasmic and mitochondrial tRNAs. Methylation is not dependent on the nature of the nucleoside 5' of the target nucleoside. This is the first step in the biosynthesis of wybutosine (yW), a modified base adjacent to the anticodon of tRNAs and required for accurate decoding.</text>
</comment>
<keyword evidence="4 10" id="KW-0808">Transferase</keyword>
<keyword evidence="6 10" id="KW-0819">tRNA processing</keyword>
<dbReference type="GO" id="GO:0002939">
    <property type="term" value="P:tRNA N1-guanine methylation"/>
    <property type="evidence" value="ECO:0007669"/>
    <property type="project" value="TreeGrafter"/>
</dbReference>
<keyword evidence="7 10" id="KW-0496">Mitochondrion</keyword>
<comment type="similarity">
    <text evidence="1">Belongs to the class I-like SAM-binding methyltransferase superfamily. TRM5/TYW2 family.</text>
</comment>
<comment type="subcellular location">
    <subcellularLocation>
        <location evidence="10">Mitochondrion matrix</location>
    </subcellularLocation>
    <subcellularLocation>
        <location evidence="10">Nucleus</location>
    </subcellularLocation>
    <subcellularLocation>
        <location evidence="10">Cytoplasm</location>
    </subcellularLocation>
    <text evidence="10">Predominantly in the mitochondria and in the nucleus.</text>
</comment>
<comment type="similarity">
    <text evidence="10">Belongs to the TRM5 / TYW2 family.</text>
</comment>
<dbReference type="PROSITE" id="PS51684">
    <property type="entry name" value="SAM_MT_TRM5_TYW2"/>
    <property type="match status" value="1"/>
</dbReference>
<dbReference type="FunFam" id="3.30.300.110:FF:000001">
    <property type="entry name" value="tRNA (guanine(37)-N1)-methyltransferase"/>
    <property type="match status" value="1"/>
</dbReference>
<gene>
    <name evidence="10" type="primary">TRM5</name>
    <name evidence="12" type="ORF">QG37_06936</name>
</gene>
<evidence type="ECO:0000256" key="5">
    <source>
        <dbReference type="ARBA" id="ARBA00022691"/>
    </source>
</evidence>
<dbReference type="Pfam" id="PF25133">
    <property type="entry name" value="TYW2_N_2"/>
    <property type="match status" value="1"/>
</dbReference>
<dbReference type="VEuPathDB" id="FungiDB:CJI97_004736"/>
<keyword evidence="8 10" id="KW-0539">Nucleus</keyword>
<evidence type="ECO:0000313" key="13">
    <source>
        <dbReference type="Proteomes" id="UP000037122"/>
    </source>
</evidence>
<feature type="binding site" evidence="10">
    <location>
        <begin position="287"/>
        <end position="288"/>
    </location>
    <ligand>
        <name>S-adenosyl-L-methionine</name>
        <dbReference type="ChEBI" id="CHEBI:59789"/>
    </ligand>
</feature>
<keyword evidence="3 10" id="KW-0489">Methyltransferase</keyword>
<feature type="binding site" evidence="10">
    <location>
        <begin position="259"/>
        <end position="260"/>
    </location>
    <ligand>
        <name>S-adenosyl-L-methionine</name>
        <dbReference type="ChEBI" id="CHEBI:59789"/>
    </ligand>
</feature>
<dbReference type="Gene3D" id="3.30.300.110">
    <property type="entry name" value="Met-10+ protein-like domains"/>
    <property type="match status" value="1"/>
</dbReference>
<dbReference type="Pfam" id="PF02475">
    <property type="entry name" value="TRM5-TYW2_MTfase"/>
    <property type="match status" value="1"/>
</dbReference>
<comment type="subunit">
    <text evidence="10">Monomer.</text>
</comment>
<dbReference type="InterPro" id="IPR025792">
    <property type="entry name" value="tRNA_Gua_MeTrfase_euk"/>
</dbReference>
<dbReference type="Gene3D" id="3.40.50.150">
    <property type="entry name" value="Vaccinia Virus protein VP39"/>
    <property type="match status" value="1"/>
</dbReference>
<dbReference type="GO" id="GO:0052906">
    <property type="term" value="F:tRNA (guanine(37)-N1)-methyltransferase activity"/>
    <property type="evidence" value="ECO:0007669"/>
    <property type="project" value="UniProtKB-UniRule"/>
</dbReference>
<evidence type="ECO:0000256" key="1">
    <source>
        <dbReference type="ARBA" id="ARBA00009775"/>
    </source>
</evidence>
<dbReference type="PANTHER" id="PTHR23245">
    <property type="entry name" value="TRNA METHYLTRANSFERASE"/>
    <property type="match status" value="1"/>
</dbReference>
<dbReference type="VEuPathDB" id="FungiDB:CJJ09_004727"/>
<proteinExistence type="inferred from homology"/>
<evidence type="ECO:0000259" key="11">
    <source>
        <dbReference type="PROSITE" id="PS51684"/>
    </source>
</evidence>
<dbReference type="Proteomes" id="UP000037122">
    <property type="component" value="Unassembled WGS sequence"/>
</dbReference>
<dbReference type="GO" id="GO:0005634">
    <property type="term" value="C:nucleus"/>
    <property type="evidence" value="ECO:0007669"/>
    <property type="project" value="UniProtKB-SubCell"/>
</dbReference>
<evidence type="ECO:0000256" key="3">
    <source>
        <dbReference type="ARBA" id="ARBA00022603"/>
    </source>
</evidence>
<dbReference type="HAMAP" id="MF_03152">
    <property type="entry name" value="TRM5"/>
    <property type="match status" value="1"/>
</dbReference>
<dbReference type="InterPro" id="IPR056743">
    <property type="entry name" value="TRM5-TYW2-like_MTfase"/>
</dbReference>
<dbReference type="VEuPathDB" id="FungiDB:B9J08_004715"/>
<evidence type="ECO:0000256" key="8">
    <source>
        <dbReference type="ARBA" id="ARBA00023242"/>
    </source>
</evidence>
<evidence type="ECO:0000313" key="12">
    <source>
        <dbReference type="EMBL" id="KND96819.1"/>
    </source>
</evidence>
<dbReference type="InterPro" id="IPR029063">
    <property type="entry name" value="SAM-dependent_MTases_sf"/>
</dbReference>
<dbReference type="VEuPathDB" id="FungiDB:CJJ07_005587"/>
<dbReference type="VEuPathDB" id="FungiDB:CJI96_0004437"/>
<dbReference type="EC" id="2.1.1.228" evidence="10"/>
<feature type="domain" description="SAM-dependent methyltransferase TRM5/TYW2-type" evidence="11">
    <location>
        <begin position="132"/>
        <end position="450"/>
    </location>
</feature>
<protein>
    <recommendedName>
        <fullName evidence="10">tRNA (guanine(37)-N1)-methyltransferase</fullName>
        <ecNumber evidence="10">2.1.1.228</ecNumber>
    </recommendedName>
    <alternativeName>
        <fullName evidence="10">M1G-methyltransferase</fullName>
    </alternativeName>
    <alternativeName>
        <fullName evidence="10">tRNA [GM37] methyltransferase</fullName>
    </alternativeName>
    <alternativeName>
        <fullName evidence="10">tRNA methyltransferase 5</fullName>
    </alternativeName>
</protein>
<comment type="catalytic activity">
    <reaction evidence="9 10">
        <text>guanosine(37) in tRNA + S-adenosyl-L-methionine = N(1)-methylguanosine(37) in tRNA + S-adenosyl-L-homocysteine + H(+)</text>
        <dbReference type="Rhea" id="RHEA:36899"/>
        <dbReference type="Rhea" id="RHEA-COMP:10145"/>
        <dbReference type="Rhea" id="RHEA-COMP:10147"/>
        <dbReference type="ChEBI" id="CHEBI:15378"/>
        <dbReference type="ChEBI" id="CHEBI:57856"/>
        <dbReference type="ChEBI" id="CHEBI:59789"/>
        <dbReference type="ChEBI" id="CHEBI:73542"/>
        <dbReference type="ChEBI" id="CHEBI:74269"/>
        <dbReference type="EC" id="2.1.1.228"/>
    </reaction>
</comment>
<feature type="binding site" evidence="10">
    <location>
        <position position="221"/>
    </location>
    <ligand>
        <name>S-adenosyl-L-methionine</name>
        <dbReference type="ChEBI" id="CHEBI:59789"/>
    </ligand>
</feature>
<comment type="caution">
    <text evidence="12">The sequence shown here is derived from an EMBL/GenBank/DDBJ whole genome shotgun (WGS) entry which is preliminary data.</text>
</comment>
<dbReference type="InterPro" id="IPR030382">
    <property type="entry name" value="MeTrfase_TRM5/TYW2"/>
</dbReference>
<dbReference type="EMBL" id="LGST01000050">
    <property type="protein sequence ID" value="KND96819.1"/>
    <property type="molecule type" value="Genomic_DNA"/>
</dbReference>
<evidence type="ECO:0000256" key="6">
    <source>
        <dbReference type="ARBA" id="ARBA00022694"/>
    </source>
</evidence>
<reference evidence="13" key="1">
    <citation type="journal article" date="2015" name="BMC Genomics">
        <title>Draft genome of a commonly misdiagnosed multidrug resistant pathogen Candida auris.</title>
        <authorList>
            <person name="Chatterjee S."/>
            <person name="Alampalli S.V."/>
            <person name="Nageshan R.K."/>
            <person name="Chettiar S.T."/>
            <person name="Joshi S."/>
            <person name="Tatu U.S."/>
        </authorList>
    </citation>
    <scope>NUCLEOTIDE SEQUENCE [LARGE SCALE GENOMIC DNA]</scope>
    <source>
        <strain evidence="13">6684</strain>
    </source>
</reference>
<feature type="binding site" evidence="10">
    <location>
        <position position="349"/>
    </location>
    <ligand>
        <name>S-adenosyl-L-methionine</name>
        <dbReference type="ChEBI" id="CHEBI:59789"/>
    </ligand>
</feature>
<dbReference type="VEuPathDB" id="FungiDB:QG37_06936"/>